<dbReference type="GO" id="GO:0000150">
    <property type="term" value="F:DNA strand exchange activity"/>
    <property type="evidence" value="ECO:0007669"/>
    <property type="project" value="InterPro"/>
</dbReference>
<keyword evidence="8" id="KW-1185">Reference proteome</keyword>
<keyword evidence="1" id="KW-0229">DNA integration</keyword>
<dbReference type="GO" id="GO:0003677">
    <property type="term" value="F:DNA binding"/>
    <property type="evidence" value="ECO:0007669"/>
    <property type="project" value="UniProtKB-KW"/>
</dbReference>
<feature type="domain" description="Resolvase/invertase-type recombinase catalytic" evidence="6">
    <location>
        <begin position="37"/>
        <end position="115"/>
    </location>
</feature>
<evidence type="ECO:0000256" key="2">
    <source>
        <dbReference type="ARBA" id="ARBA00023125"/>
    </source>
</evidence>
<dbReference type="InterPro" id="IPR036162">
    <property type="entry name" value="Resolvase-like_N_sf"/>
</dbReference>
<keyword evidence="2" id="KW-0238">DNA-binding</keyword>
<evidence type="ECO:0000313" key="7">
    <source>
        <dbReference type="EMBL" id="QDT18325.1"/>
    </source>
</evidence>
<name>A0A517PG37_9PLAN</name>
<dbReference type="Gene3D" id="1.10.10.10">
    <property type="entry name" value="Winged helix-like DNA-binding domain superfamily/Winged helix DNA-binding domain"/>
    <property type="match status" value="1"/>
</dbReference>
<dbReference type="AlphaFoldDB" id="A0A517PG37"/>
<evidence type="ECO:0000313" key="8">
    <source>
        <dbReference type="Proteomes" id="UP000320421"/>
    </source>
</evidence>
<gene>
    <name evidence="7" type="ORF">HG66A1_00840</name>
</gene>
<evidence type="ECO:0000256" key="1">
    <source>
        <dbReference type="ARBA" id="ARBA00022908"/>
    </source>
</evidence>
<dbReference type="Gene3D" id="3.40.50.1390">
    <property type="entry name" value="Resolvase, N-terminal catalytic domain"/>
    <property type="match status" value="1"/>
</dbReference>
<protein>
    <recommendedName>
        <fullName evidence="6">Resolvase/invertase-type recombinase catalytic domain-containing protein</fullName>
    </recommendedName>
</protein>
<dbReference type="RefSeq" id="WP_145179750.1">
    <property type="nucleotide sequence ID" value="NZ_CP036266.1"/>
</dbReference>
<dbReference type="PROSITE" id="PS00397">
    <property type="entry name" value="RECOMBINASES_1"/>
    <property type="match status" value="1"/>
</dbReference>
<dbReference type="Proteomes" id="UP000320421">
    <property type="component" value="Chromosome"/>
</dbReference>
<accession>A0A517PG37</accession>
<dbReference type="OrthoDB" id="2290206at2"/>
<evidence type="ECO:0000259" key="6">
    <source>
        <dbReference type="Pfam" id="PF00239"/>
    </source>
</evidence>
<reference evidence="7 8" key="1">
    <citation type="submission" date="2019-02" db="EMBL/GenBank/DDBJ databases">
        <title>Deep-cultivation of Planctomycetes and their phenomic and genomic characterization uncovers novel biology.</title>
        <authorList>
            <person name="Wiegand S."/>
            <person name="Jogler M."/>
            <person name="Boedeker C."/>
            <person name="Pinto D."/>
            <person name="Vollmers J."/>
            <person name="Rivas-Marin E."/>
            <person name="Kohn T."/>
            <person name="Peeters S.H."/>
            <person name="Heuer A."/>
            <person name="Rast P."/>
            <person name="Oberbeckmann S."/>
            <person name="Bunk B."/>
            <person name="Jeske O."/>
            <person name="Meyerdierks A."/>
            <person name="Storesund J.E."/>
            <person name="Kallscheuer N."/>
            <person name="Luecker S."/>
            <person name="Lage O.M."/>
            <person name="Pohl T."/>
            <person name="Merkel B.J."/>
            <person name="Hornburger P."/>
            <person name="Mueller R.-W."/>
            <person name="Bruemmer F."/>
            <person name="Labrenz M."/>
            <person name="Spormann A.M."/>
            <person name="Op den Camp H."/>
            <person name="Overmann J."/>
            <person name="Amann R."/>
            <person name="Jetten M.S.M."/>
            <person name="Mascher T."/>
            <person name="Medema M.H."/>
            <person name="Devos D.P."/>
            <person name="Kaster A.-K."/>
            <person name="Ovreas L."/>
            <person name="Rohde M."/>
            <person name="Galperin M.Y."/>
            <person name="Jogler C."/>
        </authorList>
    </citation>
    <scope>NUCLEOTIDE SEQUENCE [LARGE SCALE GENOMIC DNA]</scope>
    <source>
        <strain evidence="7 8">HG66A1</strain>
    </source>
</reference>
<evidence type="ECO:0000256" key="3">
    <source>
        <dbReference type="ARBA" id="ARBA00023172"/>
    </source>
</evidence>
<evidence type="ECO:0000256" key="4">
    <source>
        <dbReference type="PIRSR" id="PIRSR606118-50"/>
    </source>
</evidence>
<sequence>MIRRKKVSAKKTIERIFTPGDASKYITHDGIQQGDQVVLYCRVSTRQQNHNGNLDAQEQYLRNQMGKRDAKVVHVVRYVGSGFEPLRLPLAVRFAKQHGAKIVALSTDRFIRHESFKSTGSKKARKLRVNTRGLEDLREIAKGVELVTLLDPNASLEDCIKLQSEIGQQAKFNKGGRPLKRKPGYKKQRRLKFLEKVIQLQEQGKSIRDIEKELKIPSSTVHSWVSSFFNGD</sequence>
<dbReference type="EMBL" id="CP036266">
    <property type="protein sequence ID" value="QDT18325.1"/>
    <property type="molecule type" value="Genomic_DNA"/>
</dbReference>
<dbReference type="InterPro" id="IPR006118">
    <property type="entry name" value="Recombinase_CS"/>
</dbReference>
<proteinExistence type="predicted"/>
<organism evidence="7 8">
    <name type="scientific">Gimesia chilikensis</name>
    <dbReference type="NCBI Taxonomy" id="2605989"/>
    <lineage>
        <taxon>Bacteria</taxon>
        <taxon>Pseudomonadati</taxon>
        <taxon>Planctomycetota</taxon>
        <taxon>Planctomycetia</taxon>
        <taxon>Planctomycetales</taxon>
        <taxon>Planctomycetaceae</taxon>
        <taxon>Gimesia</taxon>
    </lineage>
</organism>
<dbReference type="GO" id="GO:0015074">
    <property type="term" value="P:DNA integration"/>
    <property type="evidence" value="ECO:0007669"/>
    <property type="project" value="UniProtKB-KW"/>
</dbReference>
<feature type="active site" description="O-(5'-phospho-DNA)-serine intermediate" evidence="4 5">
    <location>
        <position position="44"/>
    </location>
</feature>
<dbReference type="Pfam" id="PF00239">
    <property type="entry name" value="Resolvase"/>
    <property type="match status" value="1"/>
</dbReference>
<keyword evidence="3" id="KW-0233">DNA recombination</keyword>
<dbReference type="SUPFAM" id="SSF53041">
    <property type="entry name" value="Resolvase-like"/>
    <property type="match status" value="1"/>
</dbReference>
<dbReference type="InterPro" id="IPR006119">
    <property type="entry name" value="Resolv_N"/>
</dbReference>
<dbReference type="InterPro" id="IPR036388">
    <property type="entry name" value="WH-like_DNA-bd_sf"/>
</dbReference>
<evidence type="ECO:0000256" key="5">
    <source>
        <dbReference type="PROSITE-ProRule" id="PRU10137"/>
    </source>
</evidence>